<dbReference type="InterPro" id="IPR038488">
    <property type="entry name" value="Integrase_DNA-bd_sf"/>
</dbReference>
<dbReference type="InterPro" id="IPR010998">
    <property type="entry name" value="Integrase_recombinase_N"/>
</dbReference>
<evidence type="ECO:0000256" key="4">
    <source>
        <dbReference type="ARBA" id="ARBA00023172"/>
    </source>
</evidence>
<evidence type="ECO:0000256" key="3">
    <source>
        <dbReference type="ARBA" id="ARBA00023125"/>
    </source>
</evidence>
<dbReference type="Gene3D" id="3.30.160.390">
    <property type="entry name" value="Integrase, DNA-binding domain"/>
    <property type="match status" value="1"/>
</dbReference>
<comment type="caution">
    <text evidence="6">The sequence shown here is derived from an EMBL/GenBank/DDBJ whole genome shotgun (WGS) entry which is preliminary data.</text>
</comment>
<dbReference type="InterPro" id="IPR011010">
    <property type="entry name" value="DNA_brk_join_enz"/>
</dbReference>
<dbReference type="RefSeq" id="WP_176070471.1">
    <property type="nucleotide sequence ID" value="NZ_JABWMJ010000008.1"/>
</dbReference>
<dbReference type="InterPro" id="IPR053876">
    <property type="entry name" value="Phage_int_M"/>
</dbReference>
<dbReference type="InterPro" id="IPR050808">
    <property type="entry name" value="Phage_Integrase"/>
</dbReference>
<dbReference type="InterPro" id="IPR002104">
    <property type="entry name" value="Integrase_catalytic"/>
</dbReference>
<dbReference type="PANTHER" id="PTHR30629:SF2">
    <property type="entry name" value="PROPHAGE INTEGRASE INTS-RELATED"/>
    <property type="match status" value="1"/>
</dbReference>
<evidence type="ECO:0000313" key="6">
    <source>
        <dbReference type="EMBL" id="NUZ07641.1"/>
    </source>
</evidence>
<gene>
    <name evidence="6" type="ORF">HQN59_17890</name>
</gene>
<dbReference type="Pfam" id="PF13356">
    <property type="entry name" value="Arm-DNA-bind_3"/>
    <property type="match status" value="1"/>
</dbReference>
<keyword evidence="2" id="KW-0229">DNA integration</keyword>
<dbReference type="Pfam" id="PF00589">
    <property type="entry name" value="Phage_integrase"/>
    <property type="match status" value="1"/>
</dbReference>
<dbReference type="InterPro" id="IPR025166">
    <property type="entry name" value="Integrase_DNA_bind_dom"/>
</dbReference>
<name>A0A7Y6TY19_9BURK</name>
<dbReference type="EMBL" id="JABWMJ010000008">
    <property type="protein sequence ID" value="NUZ07641.1"/>
    <property type="molecule type" value="Genomic_DNA"/>
</dbReference>
<dbReference type="SUPFAM" id="SSF56349">
    <property type="entry name" value="DNA breaking-rejoining enzymes"/>
    <property type="match status" value="1"/>
</dbReference>
<dbReference type="GO" id="GO:0015074">
    <property type="term" value="P:DNA integration"/>
    <property type="evidence" value="ECO:0007669"/>
    <property type="project" value="UniProtKB-KW"/>
</dbReference>
<reference evidence="6 7" key="1">
    <citation type="submission" date="2020-06" db="EMBL/GenBank/DDBJ databases">
        <title>Schlegella sp. ID0723 isolated from air conditioner.</title>
        <authorList>
            <person name="Kim D.Y."/>
            <person name="Kim D.-U."/>
        </authorList>
    </citation>
    <scope>NUCLEOTIDE SEQUENCE [LARGE SCALE GENOMIC DNA]</scope>
    <source>
        <strain evidence="6 7">ID0723</strain>
    </source>
</reference>
<comment type="similarity">
    <text evidence="1">Belongs to the 'phage' integrase family.</text>
</comment>
<organism evidence="6 7">
    <name type="scientific">Piscinibacter koreensis</name>
    <dbReference type="NCBI Taxonomy" id="2742824"/>
    <lineage>
        <taxon>Bacteria</taxon>
        <taxon>Pseudomonadati</taxon>
        <taxon>Pseudomonadota</taxon>
        <taxon>Betaproteobacteria</taxon>
        <taxon>Burkholderiales</taxon>
        <taxon>Sphaerotilaceae</taxon>
        <taxon>Piscinibacter</taxon>
    </lineage>
</organism>
<dbReference type="InterPro" id="IPR013762">
    <property type="entry name" value="Integrase-like_cat_sf"/>
</dbReference>
<dbReference type="GO" id="GO:0003677">
    <property type="term" value="F:DNA binding"/>
    <property type="evidence" value="ECO:0007669"/>
    <property type="project" value="UniProtKB-KW"/>
</dbReference>
<evidence type="ECO:0000256" key="2">
    <source>
        <dbReference type="ARBA" id="ARBA00022908"/>
    </source>
</evidence>
<dbReference type="Gene3D" id="1.10.443.10">
    <property type="entry name" value="Intergrase catalytic core"/>
    <property type="match status" value="1"/>
</dbReference>
<dbReference type="Pfam" id="PF22022">
    <property type="entry name" value="Phage_int_M"/>
    <property type="match status" value="1"/>
</dbReference>
<proteinExistence type="inferred from homology"/>
<dbReference type="Gene3D" id="1.10.150.130">
    <property type="match status" value="1"/>
</dbReference>
<feature type="domain" description="Tyr recombinase" evidence="5">
    <location>
        <begin position="235"/>
        <end position="411"/>
    </location>
</feature>
<dbReference type="PANTHER" id="PTHR30629">
    <property type="entry name" value="PROPHAGE INTEGRASE"/>
    <property type="match status" value="1"/>
</dbReference>
<dbReference type="Proteomes" id="UP000529637">
    <property type="component" value="Unassembled WGS sequence"/>
</dbReference>
<dbReference type="AlphaFoldDB" id="A0A7Y6TY19"/>
<evidence type="ECO:0000259" key="5">
    <source>
        <dbReference type="PROSITE" id="PS51898"/>
    </source>
</evidence>
<dbReference type="CDD" id="cd00801">
    <property type="entry name" value="INT_P4_C"/>
    <property type="match status" value="1"/>
</dbReference>
<accession>A0A7Y6TY19</accession>
<sequence>MARIQAAAKLHQLTTREVLAAGDGDLTDGGGLLLRVRDASASWVFRFTAASGRRPEMGLGAAHRGSAKQAGESLTTARSQAHAARELLRQGIDPIDERDGRREAARRAVEEAKAEQQRQHLTLARAARGYHERVIEPTRTTKHAAQWIASLEHHVPEALWHAPIASIEAPALLAGLSTVRSLADPRERVPETLQRVRQRLDSVFEDAIFHGHCTTNPAAAIRRKMREAMPRGDAGQLKALPYREAPALMERLRQAEGIAARCLEFAVLTASRTSEALLATWAEFDLNGALWVIPKDRMKAKEEHTVHLSPAALAVLQGQRGLDPRYVFPSPMLADRPMSNMAMLTVLDRLGMRDRTTVHGLCRATFSTWANETGAARPDVIEACLAHEEKNRVRAAYNRAQFNEERRALLEAWAGFLAQPYASNIVPLRAA</sequence>
<evidence type="ECO:0000313" key="7">
    <source>
        <dbReference type="Proteomes" id="UP000529637"/>
    </source>
</evidence>
<protein>
    <submittedName>
        <fullName evidence="6">Site-specific integrase</fullName>
    </submittedName>
</protein>
<dbReference type="PROSITE" id="PS51898">
    <property type="entry name" value="TYR_RECOMBINASE"/>
    <property type="match status" value="1"/>
</dbReference>
<keyword evidence="3" id="KW-0238">DNA-binding</keyword>
<dbReference type="GO" id="GO:0006310">
    <property type="term" value="P:DNA recombination"/>
    <property type="evidence" value="ECO:0007669"/>
    <property type="project" value="UniProtKB-KW"/>
</dbReference>
<keyword evidence="7" id="KW-1185">Reference proteome</keyword>
<keyword evidence="4" id="KW-0233">DNA recombination</keyword>
<evidence type="ECO:0000256" key="1">
    <source>
        <dbReference type="ARBA" id="ARBA00008857"/>
    </source>
</evidence>